<feature type="region of interest" description="Disordered" evidence="12">
    <location>
        <begin position="1"/>
        <end position="202"/>
    </location>
</feature>
<dbReference type="GO" id="GO:0005737">
    <property type="term" value="C:cytoplasm"/>
    <property type="evidence" value="ECO:0007669"/>
    <property type="project" value="TreeGrafter"/>
</dbReference>
<feature type="compositionally biased region" description="Polar residues" evidence="12">
    <location>
        <begin position="157"/>
        <end position="166"/>
    </location>
</feature>
<evidence type="ECO:0000259" key="14">
    <source>
        <dbReference type="PROSITE" id="PS51285"/>
    </source>
</evidence>
<protein>
    <recommendedName>
        <fullName evidence="1">non-specific serine/threonine protein kinase</fullName>
        <ecNumber evidence="1">2.7.11.1</ecNumber>
    </recommendedName>
</protein>
<comment type="similarity">
    <text evidence="8">Belongs to the protein kinase superfamily. STE Ser/Thr protein kinase family. COT1 subfamily.</text>
</comment>
<dbReference type="GO" id="GO:0005856">
    <property type="term" value="C:cytoskeleton"/>
    <property type="evidence" value="ECO:0007669"/>
    <property type="project" value="TreeGrafter"/>
</dbReference>
<dbReference type="EC" id="2.7.11.1" evidence="1"/>
<dbReference type="PANTHER" id="PTHR22988:SF71">
    <property type="entry name" value="CITRON RHO-INTERACTING KINASE"/>
    <property type="match status" value="1"/>
</dbReference>
<dbReference type="SUPFAM" id="SSF56112">
    <property type="entry name" value="Protein kinase-like (PK-like)"/>
    <property type="match status" value="1"/>
</dbReference>
<evidence type="ECO:0000256" key="11">
    <source>
        <dbReference type="PROSITE-ProRule" id="PRU10141"/>
    </source>
</evidence>
<dbReference type="InterPro" id="IPR011009">
    <property type="entry name" value="Kinase-like_dom_sf"/>
</dbReference>
<evidence type="ECO:0000313" key="15">
    <source>
        <dbReference type="EMBL" id="KAJ9138359.1"/>
    </source>
</evidence>
<keyword evidence="4" id="KW-0808">Transferase</keyword>
<name>A0AA38R7Q3_9PEZI</name>
<dbReference type="InterPro" id="IPR050839">
    <property type="entry name" value="Rho-assoc_Ser/Thr_Kinase"/>
</dbReference>
<evidence type="ECO:0000256" key="3">
    <source>
        <dbReference type="ARBA" id="ARBA00022553"/>
    </source>
</evidence>
<dbReference type="FunFam" id="1.10.510.10:FF:000086">
    <property type="entry name" value="Non-specific serine/threonine protein kinase"/>
    <property type="match status" value="1"/>
</dbReference>
<evidence type="ECO:0000256" key="7">
    <source>
        <dbReference type="ARBA" id="ARBA00022840"/>
    </source>
</evidence>
<dbReference type="InterPro" id="IPR000961">
    <property type="entry name" value="AGC-kinase_C"/>
</dbReference>
<feature type="domain" description="AGC-kinase C-terminal" evidence="14">
    <location>
        <begin position="575"/>
        <end position="654"/>
    </location>
</feature>
<dbReference type="Pfam" id="PF00069">
    <property type="entry name" value="Pkinase"/>
    <property type="match status" value="2"/>
</dbReference>
<evidence type="ECO:0000256" key="9">
    <source>
        <dbReference type="ARBA" id="ARBA00047899"/>
    </source>
</evidence>
<dbReference type="EMBL" id="JANBVO010000030">
    <property type="protein sequence ID" value="KAJ9138359.1"/>
    <property type="molecule type" value="Genomic_DNA"/>
</dbReference>
<evidence type="ECO:0000256" key="1">
    <source>
        <dbReference type="ARBA" id="ARBA00012513"/>
    </source>
</evidence>
<keyword evidence="16" id="KW-1185">Reference proteome</keyword>
<feature type="compositionally biased region" description="Basic and acidic residues" evidence="12">
    <location>
        <begin position="219"/>
        <end position="234"/>
    </location>
</feature>
<dbReference type="SMART" id="SM00133">
    <property type="entry name" value="S_TK_X"/>
    <property type="match status" value="1"/>
</dbReference>
<dbReference type="InterPro" id="IPR008271">
    <property type="entry name" value="Ser/Thr_kinase_AS"/>
</dbReference>
<feature type="domain" description="Protein kinase" evidence="13">
    <location>
        <begin position="271"/>
        <end position="574"/>
    </location>
</feature>
<dbReference type="PROSITE" id="PS50011">
    <property type="entry name" value="PROTEIN_KINASE_DOM"/>
    <property type="match status" value="1"/>
</dbReference>
<feature type="binding site" evidence="11">
    <location>
        <position position="300"/>
    </location>
    <ligand>
        <name>ATP</name>
        <dbReference type="ChEBI" id="CHEBI:30616"/>
    </ligand>
</feature>
<accession>A0AA38R7Q3</accession>
<dbReference type="AlphaFoldDB" id="A0AA38R7Q3"/>
<keyword evidence="6 15" id="KW-0418">Kinase</keyword>
<evidence type="ECO:0000313" key="16">
    <source>
        <dbReference type="Proteomes" id="UP001174694"/>
    </source>
</evidence>
<dbReference type="GO" id="GO:0005524">
    <property type="term" value="F:ATP binding"/>
    <property type="evidence" value="ECO:0007669"/>
    <property type="project" value="UniProtKB-UniRule"/>
</dbReference>
<proteinExistence type="inferred from homology"/>
<dbReference type="GO" id="GO:0071944">
    <property type="term" value="C:cell periphery"/>
    <property type="evidence" value="ECO:0007669"/>
    <property type="project" value="UniProtKB-ARBA"/>
</dbReference>
<dbReference type="Proteomes" id="UP001174694">
    <property type="component" value="Unassembled WGS sequence"/>
</dbReference>
<comment type="catalytic activity">
    <reaction evidence="10">
        <text>L-seryl-[protein] + ATP = O-phospho-L-seryl-[protein] + ADP + H(+)</text>
        <dbReference type="Rhea" id="RHEA:17989"/>
        <dbReference type="Rhea" id="RHEA-COMP:9863"/>
        <dbReference type="Rhea" id="RHEA-COMP:11604"/>
        <dbReference type="ChEBI" id="CHEBI:15378"/>
        <dbReference type="ChEBI" id="CHEBI:29999"/>
        <dbReference type="ChEBI" id="CHEBI:30616"/>
        <dbReference type="ChEBI" id="CHEBI:83421"/>
        <dbReference type="ChEBI" id="CHEBI:456216"/>
        <dbReference type="EC" id="2.7.11.1"/>
    </reaction>
</comment>
<comment type="caution">
    <text evidence="15">The sequence shown here is derived from an EMBL/GenBank/DDBJ whole genome shotgun (WGS) entry which is preliminary data.</text>
</comment>
<evidence type="ECO:0000256" key="2">
    <source>
        <dbReference type="ARBA" id="ARBA00022527"/>
    </source>
</evidence>
<keyword evidence="2" id="KW-0723">Serine/threonine-protein kinase</keyword>
<keyword evidence="3" id="KW-0597">Phosphoprotein</keyword>
<dbReference type="PROSITE" id="PS00108">
    <property type="entry name" value="PROTEIN_KINASE_ST"/>
    <property type="match status" value="1"/>
</dbReference>
<dbReference type="PROSITE" id="PS00107">
    <property type="entry name" value="PROTEIN_KINASE_ATP"/>
    <property type="match status" value="1"/>
</dbReference>
<evidence type="ECO:0000256" key="8">
    <source>
        <dbReference type="ARBA" id="ARBA00038271"/>
    </source>
</evidence>
<dbReference type="GO" id="GO:0004674">
    <property type="term" value="F:protein serine/threonine kinase activity"/>
    <property type="evidence" value="ECO:0007669"/>
    <property type="project" value="UniProtKB-KW"/>
</dbReference>
<dbReference type="PROSITE" id="PS51285">
    <property type="entry name" value="AGC_KINASE_CTER"/>
    <property type="match status" value="1"/>
</dbReference>
<dbReference type="SMART" id="SM00220">
    <property type="entry name" value="S_TKc"/>
    <property type="match status" value="1"/>
</dbReference>
<evidence type="ECO:0000256" key="4">
    <source>
        <dbReference type="ARBA" id="ARBA00022679"/>
    </source>
</evidence>
<dbReference type="InterPro" id="IPR017441">
    <property type="entry name" value="Protein_kinase_ATP_BS"/>
</dbReference>
<evidence type="ECO:0000256" key="5">
    <source>
        <dbReference type="ARBA" id="ARBA00022741"/>
    </source>
</evidence>
<dbReference type="PANTHER" id="PTHR22988">
    <property type="entry name" value="MYOTONIC DYSTROPHY S/T KINASE-RELATED"/>
    <property type="match status" value="1"/>
</dbReference>
<feature type="compositionally biased region" description="Low complexity" evidence="12">
    <location>
        <begin position="45"/>
        <end position="62"/>
    </location>
</feature>
<sequence>MDNQGNRLYLNFDNNGGRNGDRLATPSDSRAYPTTPSTFPQPVFPSTSGQPPSSSSGLSAQPNQYATGYTPAGYFMQNQYPSQYPAQPPASSRGVPQYDGAAEHSYLQPRSNTPGSNDPNTGLAHQFSHQNLGGAARASPYGGRGPSPAQRPRTAGASAQQTNYSYLNAPPLPGASASSGPEFQPAPERNPDKYGPNANNNQKKCSQLAADFFKDSVKRARERNQRQSEMEQKLSEPNQSPSRREQIWSTGGRREGSYLRFLRTKDKPENYTTIKIIGKGAFGEVKLVQKKADGKVYAMKSLIKTEMFKKDQLAHVRAERDILAESDSPWVVKLYTTFQDANFLYMLMEFLPGGDLMTMLIKYEIFSEDITRFYIAEIVLAIEAVHKLGFIHRDIKPDNILLDRGGHVKLTDFGLSTGFHKLHDNNYYQQLLQGKSNRPRDRNSIAIDQINLTVSNRAQINDWRRSRRLMAYSTVGTPDYIAPEIFTGHGYSFDCDWWSLGTIMFECLIGWPPFCAEDSHDTYRKIVNWRQSLYFPDDIQLGVEAENLIRSLICNSENRLGRGGAHEIKSHSFFRGVEFDSLRRIRAPFEPRLTSNIDTTYFPTDEIDQTDNATLLKAQQAAVAAQQRGQVEESPEMSLPFIGYTFKRFDNNFR</sequence>
<feature type="compositionally biased region" description="Polar residues" evidence="12">
    <location>
        <begin position="108"/>
        <end position="120"/>
    </location>
</feature>
<feature type="region of interest" description="Disordered" evidence="12">
    <location>
        <begin position="219"/>
        <end position="249"/>
    </location>
</feature>
<gene>
    <name evidence="15" type="ORF">NKR23_g8542</name>
</gene>
<keyword evidence="7 11" id="KW-0067">ATP-binding</keyword>
<feature type="compositionally biased region" description="Low complexity" evidence="12">
    <location>
        <begin position="79"/>
        <end position="92"/>
    </location>
</feature>
<comment type="catalytic activity">
    <reaction evidence="9">
        <text>L-threonyl-[protein] + ATP = O-phospho-L-threonyl-[protein] + ADP + H(+)</text>
        <dbReference type="Rhea" id="RHEA:46608"/>
        <dbReference type="Rhea" id="RHEA-COMP:11060"/>
        <dbReference type="Rhea" id="RHEA-COMP:11605"/>
        <dbReference type="ChEBI" id="CHEBI:15378"/>
        <dbReference type="ChEBI" id="CHEBI:30013"/>
        <dbReference type="ChEBI" id="CHEBI:30616"/>
        <dbReference type="ChEBI" id="CHEBI:61977"/>
        <dbReference type="ChEBI" id="CHEBI:456216"/>
        <dbReference type="EC" id="2.7.11.1"/>
    </reaction>
</comment>
<evidence type="ECO:0000259" key="13">
    <source>
        <dbReference type="PROSITE" id="PS50011"/>
    </source>
</evidence>
<dbReference type="FunFam" id="3.30.200.20:FF:000192">
    <property type="entry name" value="Serine/threonine-protein kinase cot-1"/>
    <property type="match status" value="1"/>
</dbReference>
<evidence type="ECO:0000256" key="10">
    <source>
        <dbReference type="ARBA" id="ARBA00048679"/>
    </source>
</evidence>
<dbReference type="GO" id="GO:0031032">
    <property type="term" value="P:actomyosin structure organization"/>
    <property type="evidence" value="ECO:0007669"/>
    <property type="project" value="TreeGrafter"/>
</dbReference>
<feature type="compositionally biased region" description="Polar residues" evidence="12">
    <location>
        <begin position="26"/>
        <end position="40"/>
    </location>
</feature>
<evidence type="ECO:0000256" key="12">
    <source>
        <dbReference type="SAM" id="MobiDB-lite"/>
    </source>
</evidence>
<dbReference type="Gene3D" id="1.10.510.10">
    <property type="entry name" value="Transferase(Phosphotransferase) domain 1"/>
    <property type="match status" value="2"/>
</dbReference>
<dbReference type="InterPro" id="IPR000719">
    <property type="entry name" value="Prot_kinase_dom"/>
</dbReference>
<reference evidence="15" key="1">
    <citation type="submission" date="2022-07" db="EMBL/GenBank/DDBJ databases">
        <title>Fungi with potential for degradation of polypropylene.</title>
        <authorList>
            <person name="Gostincar C."/>
        </authorList>
    </citation>
    <scope>NUCLEOTIDE SEQUENCE</scope>
    <source>
        <strain evidence="15">EXF-13308</strain>
    </source>
</reference>
<dbReference type="FunFam" id="1.10.510.10:FF:000229">
    <property type="entry name" value="Serine/threonine-protein kinase cot-1"/>
    <property type="match status" value="1"/>
</dbReference>
<evidence type="ECO:0000256" key="6">
    <source>
        <dbReference type="ARBA" id="ARBA00022777"/>
    </source>
</evidence>
<dbReference type="Gene3D" id="3.30.200.20">
    <property type="entry name" value="Phosphorylase Kinase, domain 1"/>
    <property type="match status" value="2"/>
</dbReference>
<keyword evidence="5 11" id="KW-0547">Nucleotide-binding</keyword>
<organism evidence="15 16">
    <name type="scientific">Pleurostoma richardsiae</name>
    <dbReference type="NCBI Taxonomy" id="41990"/>
    <lineage>
        <taxon>Eukaryota</taxon>
        <taxon>Fungi</taxon>
        <taxon>Dikarya</taxon>
        <taxon>Ascomycota</taxon>
        <taxon>Pezizomycotina</taxon>
        <taxon>Sordariomycetes</taxon>
        <taxon>Sordariomycetidae</taxon>
        <taxon>Calosphaeriales</taxon>
        <taxon>Pleurostomataceae</taxon>
        <taxon>Pleurostoma</taxon>
    </lineage>
</organism>